<name>A0A916X2C9_9HYPH</name>
<reference evidence="3" key="1">
    <citation type="journal article" date="2014" name="Int. J. Syst. Evol. Microbiol.">
        <title>Complete genome sequence of Corynebacterium casei LMG S-19264T (=DSM 44701T), isolated from a smear-ripened cheese.</title>
        <authorList>
            <consortium name="US DOE Joint Genome Institute (JGI-PGF)"/>
            <person name="Walter F."/>
            <person name="Albersmeier A."/>
            <person name="Kalinowski J."/>
            <person name="Ruckert C."/>
        </authorList>
    </citation>
    <scope>NUCLEOTIDE SEQUENCE</scope>
    <source>
        <strain evidence="3">CGMCC 1.12426</strain>
    </source>
</reference>
<dbReference type="InterPro" id="IPR027266">
    <property type="entry name" value="TrmE/GcvT-like"/>
</dbReference>
<sequence>MKFIKGVAVNQPVFAVLDNRGLLHVSGEQAHSFLQNLVTCDVDQVAATGAGFGALLTPQGKIQFDFLVVKTAEGYLLDTPAPLVADLKKRLTFYKLRAKVALDDVTGSTQVVAVWRGKADGADGVHVIEDPRFEALGQRLYGPAETIEALLAQGGAKDAGIEGYERHRIGYGVPQSVADFGMGEIFPHDADMDDLNGVSFTKGCYVGQEVVSRVHHRGTARKRFVSVTSKTPLPDPGTAIETGGKAIGALGSSTRTGDGFKGLALLRLDKAGAALEKGASITCGQESVAIELPGWARFGWPAQETAAD</sequence>
<keyword evidence="4" id="KW-1185">Reference proteome</keyword>
<dbReference type="OrthoDB" id="9796287at2"/>
<proteinExistence type="predicted"/>
<dbReference type="GO" id="GO:0016226">
    <property type="term" value="P:iron-sulfur cluster assembly"/>
    <property type="evidence" value="ECO:0007669"/>
    <property type="project" value="TreeGrafter"/>
</dbReference>
<dbReference type="InterPro" id="IPR057460">
    <property type="entry name" value="CAF17_C"/>
</dbReference>
<dbReference type="EMBL" id="BMFA01000007">
    <property type="protein sequence ID" value="GGB51766.1"/>
    <property type="molecule type" value="Genomic_DNA"/>
</dbReference>
<dbReference type="PIRSF" id="PIRSF006487">
    <property type="entry name" value="GcvT"/>
    <property type="match status" value="1"/>
</dbReference>
<evidence type="ECO:0000313" key="3">
    <source>
        <dbReference type="EMBL" id="GGB51766.1"/>
    </source>
</evidence>
<dbReference type="NCBIfam" id="TIGR03317">
    <property type="entry name" value="ygfZ_signature"/>
    <property type="match status" value="1"/>
</dbReference>
<gene>
    <name evidence="3" type="primary">gcvT</name>
    <name evidence="3" type="ORF">GCM10011316_24720</name>
</gene>
<dbReference type="SUPFAM" id="SSF103025">
    <property type="entry name" value="Folate-binding domain"/>
    <property type="match status" value="1"/>
</dbReference>
<dbReference type="PANTHER" id="PTHR22602">
    <property type="entry name" value="TRANSFERASE CAF17, MITOCHONDRIAL-RELATED"/>
    <property type="match status" value="1"/>
</dbReference>
<evidence type="ECO:0000313" key="4">
    <source>
        <dbReference type="Proteomes" id="UP000605148"/>
    </source>
</evidence>
<feature type="domain" description="CAF17 C-terminal" evidence="2">
    <location>
        <begin position="221"/>
        <end position="297"/>
    </location>
</feature>
<accession>A0A916X2C9</accession>
<evidence type="ECO:0000259" key="2">
    <source>
        <dbReference type="Pfam" id="PF25455"/>
    </source>
</evidence>
<dbReference type="Pfam" id="PF25455">
    <property type="entry name" value="Beta-barrel_CAF17_C"/>
    <property type="match status" value="1"/>
</dbReference>
<dbReference type="InterPro" id="IPR017703">
    <property type="entry name" value="YgfZ/GCV_T_CS"/>
</dbReference>
<keyword evidence="1" id="KW-0809">Transit peptide</keyword>
<organism evidence="3 4">
    <name type="scientific">Roseibium aquae</name>
    <dbReference type="NCBI Taxonomy" id="1323746"/>
    <lineage>
        <taxon>Bacteria</taxon>
        <taxon>Pseudomonadati</taxon>
        <taxon>Pseudomonadota</taxon>
        <taxon>Alphaproteobacteria</taxon>
        <taxon>Hyphomicrobiales</taxon>
        <taxon>Stappiaceae</taxon>
        <taxon>Roseibium</taxon>
    </lineage>
</organism>
<dbReference type="Gene3D" id="3.30.1360.120">
    <property type="entry name" value="Probable tRNA modification gtpase trme, domain 1"/>
    <property type="match status" value="2"/>
</dbReference>
<comment type="caution">
    <text evidence="3">The sequence shown here is derived from an EMBL/GenBank/DDBJ whole genome shotgun (WGS) entry which is preliminary data.</text>
</comment>
<dbReference type="AlphaFoldDB" id="A0A916X2C9"/>
<dbReference type="InterPro" id="IPR045179">
    <property type="entry name" value="YgfZ/GcvT"/>
</dbReference>
<evidence type="ECO:0000256" key="1">
    <source>
        <dbReference type="ARBA" id="ARBA00022946"/>
    </source>
</evidence>
<dbReference type="PANTHER" id="PTHR22602:SF0">
    <property type="entry name" value="TRANSFERASE CAF17, MITOCHONDRIAL-RELATED"/>
    <property type="match status" value="1"/>
</dbReference>
<dbReference type="Proteomes" id="UP000605148">
    <property type="component" value="Unassembled WGS sequence"/>
</dbReference>
<protein>
    <submittedName>
        <fullName evidence="3">Folate-binding protein</fullName>
    </submittedName>
</protein>
<reference evidence="3" key="2">
    <citation type="submission" date="2020-09" db="EMBL/GenBank/DDBJ databases">
        <authorList>
            <person name="Sun Q."/>
            <person name="Zhou Y."/>
        </authorList>
    </citation>
    <scope>NUCLEOTIDE SEQUENCE</scope>
    <source>
        <strain evidence="3">CGMCC 1.12426</strain>
    </source>
</reference>